<evidence type="ECO:0000256" key="1">
    <source>
        <dbReference type="SAM" id="MobiDB-lite"/>
    </source>
</evidence>
<dbReference type="PANTHER" id="PTHR31987:SF1">
    <property type="entry name" value="GLUTAMINASE A"/>
    <property type="match status" value="1"/>
</dbReference>
<feature type="domain" description="Glutaminase A N-terminal" evidence="4">
    <location>
        <begin position="127"/>
        <end position="374"/>
    </location>
</feature>
<dbReference type="InterPro" id="IPR033433">
    <property type="entry name" value="GtaA_N"/>
</dbReference>
<evidence type="ECO:0000259" key="3">
    <source>
        <dbReference type="Pfam" id="PF16335"/>
    </source>
</evidence>
<name>A0A9P4JF91_9PLEO</name>
<dbReference type="AlphaFoldDB" id="A0A9P4JF91"/>
<evidence type="ECO:0000256" key="2">
    <source>
        <dbReference type="SAM" id="SignalP"/>
    </source>
</evidence>
<sequence>MILSTLGALGLALVGLTAAQKEPEPNSPNEAELNTAQPASSTSEFYPVRPPAVPLAVRSPYLSTWLPAGRDGGNGGHLPGQWPIFWTGQPLGWAGLIRVDNYETYAWMGAPQGIQTARQVAMEYTSTKSVFTIDVNGKVGMNITFLSPVFPHDVQRQSLPFSYVNIEVWSADGHQHPVQIYTDISAEWASGDRSAVAQWKTGFSSVGIAYHKVWKQTPQVFSEANDQAEWGSWYYATEAVEKLTFQSGADTEVREAFVNGGVLSNAEDPLFRAINKNYPVFGYALDLAVSAVAPSSAPTVNSTYFSIGLLQWEAVRYQGNADRRNTGIGETPDALNSLWTDYYVDEDEALSFFHNDFETATKLSKDLDDKIAKDSLAAGGQDYMALTTLAVRQAFGATELVGVNHEPLGPLLFMKEISSNGNMQTVDVIYPASPIFLYLNPELLRMMLDPLYENQENGLYPNKYAMHDLGTHFPNATGHSDGTDEPMPLEECGNMIIMTLAYAQKSGNTDYLKKHIVILEQWAAYLISDALYPAHQLSTDDFAGPLLNQTNLALKGIIALQAMHVISELIDWFPMQNYSQIAHDYISKWVEIGTNKNDNPPHTILNYGNETTHGLLYNLYNDRLLSTHLVPDSLYKQQSAFYPTVANVYGVPLDTRHDYTKGDWEIFTAAVSEESTKRMFISKLAKWTNETPTSRPFTDLYETGGDGGYGDGIIFCARPVMGGMFALLALP</sequence>
<feature type="compositionally biased region" description="Polar residues" evidence="1">
    <location>
        <begin position="27"/>
        <end position="44"/>
    </location>
</feature>
<comment type="caution">
    <text evidence="5">The sequence shown here is derived from an EMBL/GenBank/DDBJ whole genome shotgun (WGS) entry which is preliminary data.</text>
</comment>
<feature type="domain" description="Glutaminase A central" evidence="3">
    <location>
        <begin position="380"/>
        <end position="728"/>
    </location>
</feature>
<dbReference type="OrthoDB" id="431715at2759"/>
<evidence type="ECO:0000259" key="4">
    <source>
        <dbReference type="Pfam" id="PF17168"/>
    </source>
</evidence>
<organism evidence="5 6">
    <name type="scientific">Delitschia confertaspora ATCC 74209</name>
    <dbReference type="NCBI Taxonomy" id="1513339"/>
    <lineage>
        <taxon>Eukaryota</taxon>
        <taxon>Fungi</taxon>
        <taxon>Dikarya</taxon>
        <taxon>Ascomycota</taxon>
        <taxon>Pezizomycotina</taxon>
        <taxon>Dothideomycetes</taxon>
        <taxon>Pleosporomycetidae</taxon>
        <taxon>Pleosporales</taxon>
        <taxon>Delitschiaceae</taxon>
        <taxon>Delitschia</taxon>
    </lineage>
</organism>
<proteinExistence type="predicted"/>
<dbReference type="EMBL" id="ML994166">
    <property type="protein sequence ID" value="KAF2198160.1"/>
    <property type="molecule type" value="Genomic_DNA"/>
</dbReference>
<keyword evidence="2" id="KW-0732">Signal</keyword>
<dbReference type="InterPro" id="IPR052743">
    <property type="entry name" value="Glutaminase_GtaA"/>
</dbReference>
<dbReference type="Proteomes" id="UP000799536">
    <property type="component" value="Unassembled WGS sequence"/>
</dbReference>
<dbReference type="InterPro" id="IPR032514">
    <property type="entry name" value="GtaA_central"/>
</dbReference>
<keyword evidence="6" id="KW-1185">Reference proteome</keyword>
<reference evidence="5" key="1">
    <citation type="journal article" date="2020" name="Stud. Mycol.">
        <title>101 Dothideomycetes genomes: a test case for predicting lifestyles and emergence of pathogens.</title>
        <authorList>
            <person name="Haridas S."/>
            <person name="Albert R."/>
            <person name="Binder M."/>
            <person name="Bloem J."/>
            <person name="Labutti K."/>
            <person name="Salamov A."/>
            <person name="Andreopoulos B."/>
            <person name="Baker S."/>
            <person name="Barry K."/>
            <person name="Bills G."/>
            <person name="Bluhm B."/>
            <person name="Cannon C."/>
            <person name="Castanera R."/>
            <person name="Culley D."/>
            <person name="Daum C."/>
            <person name="Ezra D."/>
            <person name="Gonzalez J."/>
            <person name="Henrissat B."/>
            <person name="Kuo A."/>
            <person name="Liang C."/>
            <person name="Lipzen A."/>
            <person name="Lutzoni F."/>
            <person name="Magnuson J."/>
            <person name="Mondo S."/>
            <person name="Nolan M."/>
            <person name="Ohm R."/>
            <person name="Pangilinan J."/>
            <person name="Park H.-J."/>
            <person name="Ramirez L."/>
            <person name="Alfaro M."/>
            <person name="Sun H."/>
            <person name="Tritt A."/>
            <person name="Yoshinaga Y."/>
            <person name="Zwiers L.-H."/>
            <person name="Turgeon B."/>
            <person name="Goodwin S."/>
            <person name="Spatafora J."/>
            <person name="Crous P."/>
            <person name="Grigoriev I."/>
        </authorList>
    </citation>
    <scope>NUCLEOTIDE SEQUENCE</scope>
    <source>
        <strain evidence="5">ATCC 74209</strain>
    </source>
</reference>
<dbReference type="Pfam" id="PF16335">
    <property type="entry name" value="GtaA_6_Hairpin"/>
    <property type="match status" value="1"/>
</dbReference>
<feature type="chain" id="PRO_5040174040" evidence="2">
    <location>
        <begin position="20"/>
        <end position="731"/>
    </location>
</feature>
<accession>A0A9P4JF91</accession>
<protein>
    <submittedName>
        <fullName evidence="5">Glutaminase A</fullName>
    </submittedName>
</protein>
<evidence type="ECO:0000313" key="5">
    <source>
        <dbReference type="EMBL" id="KAF2198160.1"/>
    </source>
</evidence>
<feature type="signal peptide" evidence="2">
    <location>
        <begin position="1"/>
        <end position="19"/>
    </location>
</feature>
<feature type="region of interest" description="Disordered" evidence="1">
    <location>
        <begin position="20"/>
        <end position="45"/>
    </location>
</feature>
<dbReference type="PANTHER" id="PTHR31987">
    <property type="entry name" value="GLUTAMINASE A-RELATED"/>
    <property type="match status" value="1"/>
</dbReference>
<gene>
    <name evidence="5" type="ORF">GQ43DRAFT_451194</name>
</gene>
<dbReference type="Pfam" id="PF17168">
    <property type="entry name" value="DUF5127"/>
    <property type="match status" value="1"/>
</dbReference>
<evidence type="ECO:0000313" key="6">
    <source>
        <dbReference type="Proteomes" id="UP000799536"/>
    </source>
</evidence>